<proteinExistence type="predicted"/>
<protein>
    <submittedName>
        <fullName evidence="1">Uncharacterized protein</fullName>
    </submittedName>
</protein>
<name>A0AA35YBW8_LACSI</name>
<gene>
    <name evidence="1" type="ORF">LSALG_LOCUS7370</name>
</gene>
<dbReference type="AlphaFoldDB" id="A0AA35YBW8"/>
<reference evidence="1" key="1">
    <citation type="submission" date="2023-04" db="EMBL/GenBank/DDBJ databases">
        <authorList>
            <person name="Vijverberg K."/>
            <person name="Xiong W."/>
            <person name="Schranz E."/>
        </authorList>
    </citation>
    <scope>NUCLEOTIDE SEQUENCE</scope>
</reference>
<keyword evidence="2" id="KW-1185">Reference proteome</keyword>
<dbReference type="EMBL" id="OX465077">
    <property type="protein sequence ID" value="CAI9266851.1"/>
    <property type="molecule type" value="Genomic_DNA"/>
</dbReference>
<evidence type="ECO:0000313" key="2">
    <source>
        <dbReference type="Proteomes" id="UP001177003"/>
    </source>
</evidence>
<organism evidence="1 2">
    <name type="scientific">Lactuca saligna</name>
    <name type="common">Willowleaf lettuce</name>
    <dbReference type="NCBI Taxonomy" id="75948"/>
    <lineage>
        <taxon>Eukaryota</taxon>
        <taxon>Viridiplantae</taxon>
        <taxon>Streptophyta</taxon>
        <taxon>Embryophyta</taxon>
        <taxon>Tracheophyta</taxon>
        <taxon>Spermatophyta</taxon>
        <taxon>Magnoliopsida</taxon>
        <taxon>eudicotyledons</taxon>
        <taxon>Gunneridae</taxon>
        <taxon>Pentapetalae</taxon>
        <taxon>asterids</taxon>
        <taxon>campanulids</taxon>
        <taxon>Asterales</taxon>
        <taxon>Asteraceae</taxon>
        <taxon>Cichorioideae</taxon>
        <taxon>Cichorieae</taxon>
        <taxon>Lactucinae</taxon>
        <taxon>Lactuca</taxon>
    </lineage>
</organism>
<accession>A0AA35YBW8</accession>
<sequence length="175" mass="19858">MTIRSRMGHSGPDFVFGAFMVFRTPPKVKSLDSRNEMHCLYIWLIETFPTSSIVSSPIPVVIPGVVAYPKMRRLHAAEYECILNVTKWDNNIEEAYIRDNNIDDNEDGSPCDKFENNVEVNMNDFNANIDVHAEWVGWKKKNLVQEENYVGELNEVINNDVLLSGSSSDEGMAAQ</sequence>
<dbReference type="Proteomes" id="UP001177003">
    <property type="component" value="Chromosome 1"/>
</dbReference>
<evidence type="ECO:0000313" key="1">
    <source>
        <dbReference type="EMBL" id="CAI9266851.1"/>
    </source>
</evidence>